<keyword evidence="6 7" id="KW-0472">Membrane</keyword>
<dbReference type="AlphaFoldDB" id="A0A0K1J005"/>
<keyword evidence="3" id="KW-1003">Cell membrane</keyword>
<dbReference type="Pfam" id="PF00528">
    <property type="entry name" value="BPD_transp_1"/>
    <property type="match status" value="1"/>
</dbReference>
<feature type="transmembrane region" description="Helical" evidence="7">
    <location>
        <begin position="68"/>
        <end position="90"/>
    </location>
</feature>
<dbReference type="Proteomes" id="UP000066124">
    <property type="component" value="Plasmid pHG3"/>
</dbReference>
<evidence type="ECO:0000256" key="4">
    <source>
        <dbReference type="ARBA" id="ARBA00022692"/>
    </source>
</evidence>
<dbReference type="GO" id="GO:0055085">
    <property type="term" value="P:transmembrane transport"/>
    <property type="evidence" value="ECO:0007669"/>
    <property type="project" value="InterPro"/>
</dbReference>
<evidence type="ECO:0000313" key="9">
    <source>
        <dbReference type="EMBL" id="AKU09873.1"/>
    </source>
</evidence>
<dbReference type="GO" id="GO:0005886">
    <property type="term" value="C:plasma membrane"/>
    <property type="evidence" value="ECO:0007669"/>
    <property type="project" value="UniProtKB-SubCell"/>
</dbReference>
<comment type="subcellular location">
    <subcellularLocation>
        <location evidence="1 7">Cell membrane</location>
        <topology evidence="1 7">Multi-pass membrane protein</topology>
    </subcellularLocation>
</comment>
<name>A0A0K1J005_HALGI</name>
<evidence type="ECO:0000259" key="8">
    <source>
        <dbReference type="PROSITE" id="PS50928"/>
    </source>
</evidence>
<feature type="transmembrane region" description="Helical" evidence="7">
    <location>
        <begin position="7"/>
        <end position="25"/>
    </location>
</feature>
<feature type="transmembrane region" description="Helical" evidence="7">
    <location>
        <begin position="102"/>
        <end position="123"/>
    </location>
</feature>
<dbReference type="PANTHER" id="PTHR30193">
    <property type="entry name" value="ABC TRANSPORTER PERMEASE PROTEIN"/>
    <property type="match status" value="1"/>
</dbReference>
<dbReference type="SUPFAM" id="SSF161098">
    <property type="entry name" value="MetI-like"/>
    <property type="match status" value="1"/>
</dbReference>
<reference evidence="10" key="1">
    <citation type="journal article" date="2015" name="J. Biotechnol.">
        <title>Complete genome sequence of Haloferax gibbonsii strain ARA6, a potential producer of polyhydroxyalkanoates and halocins isolated from Araruama, Rio de Janeiro, Brasil.</title>
        <authorList>
            <person name="Pinto L.H."/>
            <person name="D'Alincourt Carvalho-Assef A.P."/>
            <person name="Vieira R.P."/>
            <person name="Clementino M.M."/>
            <person name="Albano R.M."/>
        </authorList>
    </citation>
    <scope>NUCLEOTIDE SEQUENCE [LARGE SCALE GENOMIC DNA]</scope>
    <source>
        <strain evidence="10">ARA6</strain>
        <plasmid evidence="10">Plasmid pHG3</plasmid>
    </source>
</reference>
<evidence type="ECO:0000256" key="1">
    <source>
        <dbReference type="ARBA" id="ARBA00004651"/>
    </source>
</evidence>
<evidence type="ECO:0000256" key="3">
    <source>
        <dbReference type="ARBA" id="ARBA00022475"/>
    </source>
</evidence>
<dbReference type="Gene3D" id="1.10.3720.10">
    <property type="entry name" value="MetI-like"/>
    <property type="match status" value="1"/>
</dbReference>
<dbReference type="CDD" id="cd06261">
    <property type="entry name" value="TM_PBP2"/>
    <property type="match status" value="1"/>
</dbReference>
<keyword evidence="5 7" id="KW-1133">Transmembrane helix</keyword>
<keyword evidence="4 7" id="KW-0812">Transmembrane</keyword>
<evidence type="ECO:0000256" key="5">
    <source>
        <dbReference type="ARBA" id="ARBA00022989"/>
    </source>
</evidence>
<feature type="transmembrane region" description="Helical" evidence="7">
    <location>
        <begin position="255"/>
        <end position="275"/>
    </location>
</feature>
<gene>
    <name evidence="9" type="ORF">ABY42_18625</name>
</gene>
<geneLocation type="plasmid" evidence="9 10">
    <name>pHG3</name>
</geneLocation>
<evidence type="ECO:0000256" key="6">
    <source>
        <dbReference type="ARBA" id="ARBA00023136"/>
    </source>
</evidence>
<dbReference type="KEGG" id="hgi:ABY42_18625"/>
<comment type="similarity">
    <text evidence="7">Belongs to the binding-protein-dependent transport system permease family.</text>
</comment>
<evidence type="ECO:0000256" key="2">
    <source>
        <dbReference type="ARBA" id="ARBA00022448"/>
    </source>
</evidence>
<keyword evidence="2 7" id="KW-0813">Transport</keyword>
<feature type="domain" description="ABC transmembrane type-1" evidence="8">
    <location>
        <begin position="64"/>
        <end position="276"/>
    </location>
</feature>
<dbReference type="InterPro" id="IPR000515">
    <property type="entry name" value="MetI-like"/>
</dbReference>
<evidence type="ECO:0000313" key="10">
    <source>
        <dbReference type="Proteomes" id="UP000066124"/>
    </source>
</evidence>
<feature type="transmembrane region" description="Helical" evidence="7">
    <location>
        <begin position="148"/>
        <end position="172"/>
    </location>
</feature>
<accession>A0A0K1J005</accession>
<organism evidence="9 10">
    <name type="scientific">Haloferax gibbonsii</name>
    <dbReference type="NCBI Taxonomy" id="35746"/>
    <lineage>
        <taxon>Archaea</taxon>
        <taxon>Methanobacteriati</taxon>
        <taxon>Methanobacteriota</taxon>
        <taxon>Stenosarchaea group</taxon>
        <taxon>Halobacteria</taxon>
        <taxon>Halobacteriales</taxon>
        <taxon>Haloferacaceae</taxon>
        <taxon>Haloferax</taxon>
    </lineage>
</organism>
<dbReference type="PATRIC" id="fig|35746.4.peg.4093"/>
<dbReference type="InterPro" id="IPR051393">
    <property type="entry name" value="ABC_transporter_permease"/>
</dbReference>
<protein>
    <recommendedName>
        <fullName evidence="8">ABC transmembrane type-1 domain-containing protein</fullName>
    </recommendedName>
</protein>
<sequence length="289" mass="31819">MTFERVVPYLFLLPFFAIFGAFYIYPLVWAPWMSFQSFSLAGTQFVGLQNFRTLFETGRIVTITYNTVFIAAIAIPLQVGAGMVIAVVLNSQYIKLKTALRGGYLMPLVTSTTVLAIVFTAFLSESGIVNIGLNNLFGVTIPWLQEPVWARISVAIAHAWRGMGLAVLIYLAGLQGIPKQLYQAAKIDGASKWAQFRYITVPQLKPITILVLILTTSKALKLFETPYVLTDGGPDSATYTIVFEMYTAAFRNFQLGYAAAVGTVLAIMLSAIMIIQYNLLNDSEPDAGH</sequence>
<proteinExistence type="inferred from homology"/>
<evidence type="ECO:0000256" key="7">
    <source>
        <dbReference type="RuleBase" id="RU363032"/>
    </source>
</evidence>
<dbReference type="PROSITE" id="PS50928">
    <property type="entry name" value="ABC_TM1"/>
    <property type="match status" value="1"/>
</dbReference>
<dbReference type="PANTHER" id="PTHR30193:SF37">
    <property type="entry name" value="INNER MEMBRANE ABC TRANSPORTER PERMEASE PROTEIN YCJO"/>
    <property type="match status" value="1"/>
</dbReference>
<dbReference type="EMBL" id="CP011950">
    <property type="protein sequence ID" value="AKU09873.1"/>
    <property type="molecule type" value="Genomic_DNA"/>
</dbReference>
<dbReference type="InterPro" id="IPR035906">
    <property type="entry name" value="MetI-like_sf"/>
</dbReference>
<keyword evidence="9" id="KW-0614">Plasmid</keyword>